<evidence type="ECO:0000256" key="1">
    <source>
        <dbReference type="SAM" id="MobiDB-lite"/>
    </source>
</evidence>
<feature type="compositionally biased region" description="Low complexity" evidence="1">
    <location>
        <begin position="67"/>
        <end position="77"/>
    </location>
</feature>
<name>A0A834M2I5_RHYFE</name>
<feature type="compositionally biased region" description="Polar residues" evidence="1">
    <location>
        <begin position="78"/>
        <end position="107"/>
    </location>
</feature>
<protein>
    <submittedName>
        <fullName evidence="2">Uncharacterized protein</fullName>
    </submittedName>
</protein>
<dbReference type="EMBL" id="JAACXV010016919">
    <property type="protein sequence ID" value="KAF7264465.1"/>
    <property type="molecule type" value="Genomic_DNA"/>
</dbReference>
<evidence type="ECO:0000313" key="2">
    <source>
        <dbReference type="EMBL" id="KAF7264465.1"/>
    </source>
</evidence>
<organism evidence="2 3">
    <name type="scientific">Rhynchophorus ferrugineus</name>
    <name type="common">Red palm weevil</name>
    <name type="synonym">Curculio ferrugineus</name>
    <dbReference type="NCBI Taxonomy" id="354439"/>
    <lineage>
        <taxon>Eukaryota</taxon>
        <taxon>Metazoa</taxon>
        <taxon>Ecdysozoa</taxon>
        <taxon>Arthropoda</taxon>
        <taxon>Hexapoda</taxon>
        <taxon>Insecta</taxon>
        <taxon>Pterygota</taxon>
        <taxon>Neoptera</taxon>
        <taxon>Endopterygota</taxon>
        <taxon>Coleoptera</taxon>
        <taxon>Polyphaga</taxon>
        <taxon>Cucujiformia</taxon>
        <taxon>Curculionidae</taxon>
        <taxon>Dryophthorinae</taxon>
        <taxon>Rhynchophorus</taxon>
    </lineage>
</organism>
<feature type="region of interest" description="Disordered" evidence="1">
    <location>
        <begin position="204"/>
        <end position="225"/>
    </location>
</feature>
<keyword evidence="3" id="KW-1185">Reference proteome</keyword>
<comment type="caution">
    <text evidence="2">The sequence shown here is derived from an EMBL/GenBank/DDBJ whole genome shotgun (WGS) entry which is preliminary data.</text>
</comment>
<accession>A0A834M2I5</accession>
<feature type="region of interest" description="Disordered" evidence="1">
    <location>
        <begin position="37"/>
        <end position="119"/>
    </location>
</feature>
<sequence>MAGQQGQPKSSASSLTPENRILTQALTAKEIFNLSAEKKRTEKAEINYNYRRGIKPKQQNKAAGKESSLASTSSSALPQTNVTRISESMDHATTSNNKQTLTTQSNAIPAPTPASTKKTRVPPIILRDKNAYSELIRILTFQGIQFGSTQTKPEGVAFFPPTPDDHRMMINVLNDRKYGYYTFCPPEKQHLRTIIKGVLESISTDEGTQDNSRPAGLSTTTQTRSSLAKYSPEHLQIIKETIFDPW</sequence>
<gene>
    <name evidence="2" type="ORF">GWI33_023170</name>
</gene>
<evidence type="ECO:0000313" key="3">
    <source>
        <dbReference type="Proteomes" id="UP000625711"/>
    </source>
</evidence>
<dbReference type="OrthoDB" id="8123891at2759"/>
<dbReference type="AlphaFoldDB" id="A0A834M2I5"/>
<reference evidence="2" key="1">
    <citation type="submission" date="2020-08" db="EMBL/GenBank/DDBJ databases">
        <title>Genome sequencing and assembly of the red palm weevil Rhynchophorus ferrugineus.</title>
        <authorList>
            <person name="Dias G.B."/>
            <person name="Bergman C.M."/>
            <person name="Manee M."/>
        </authorList>
    </citation>
    <scope>NUCLEOTIDE SEQUENCE</scope>
    <source>
        <strain evidence="2">AA-2017</strain>
        <tissue evidence="2">Whole larva</tissue>
    </source>
</reference>
<dbReference type="Proteomes" id="UP000625711">
    <property type="component" value="Unassembled WGS sequence"/>
</dbReference>
<proteinExistence type="predicted"/>
<feature type="region of interest" description="Disordered" evidence="1">
    <location>
        <begin position="1"/>
        <end position="20"/>
    </location>
</feature>